<evidence type="ECO:0000313" key="6">
    <source>
        <dbReference type="EMBL" id="VFP87898.1"/>
    </source>
</evidence>
<evidence type="ECO:0000256" key="2">
    <source>
        <dbReference type="ARBA" id="ARBA00022980"/>
    </source>
</evidence>
<evidence type="ECO:0000256" key="4">
    <source>
        <dbReference type="ARBA" id="ARBA00035176"/>
    </source>
</evidence>
<dbReference type="EMBL" id="LR217739">
    <property type="protein sequence ID" value="VFP87898.1"/>
    <property type="molecule type" value="Genomic_DNA"/>
</dbReference>
<evidence type="ECO:0000256" key="1">
    <source>
        <dbReference type="ARBA" id="ARBA00007596"/>
    </source>
</evidence>
<comment type="similarity">
    <text evidence="1 5">Belongs to the bacterial ribosomal protein bL33 family.</text>
</comment>
<dbReference type="GO" id="GO:0022625">
    <property type="term" value="C:cytosolic large ribosomal subunit"/>
    <property type="evidence" value="ECO:0007669"/>
    <property type="project" value="TreeGrafter"/>
</dbReference>
<gene>
    <name evidence="5 6" type="primary">rpmG</name>
    <name evidence="6" type="ORF">BUCIPICE3303_056</name>
</gene>
<dbReference type="InterPro" id="IPR011332">
    <property type="entry name" value="Ribosomal_zn-bd"/>
</dbReference>
<dbReference type="HAMAP" id="MF_00294">
    <property type="entry name" value="Ribosomal_bL33"/>
    <property type="match status" value="1"/>
</dbReference>
<accession>A0A803FU53</accession>
<keyword evidence="2 5" id="KW-0689">Ribosomal protein</keyword>
<keyword evidence="3 5" id="KW-0687">Ribonucleoprotein</keyword>
<dbReference type="Gene3D" id="2.20.28.120">
    <property type="entry name" value="Ribosomal protein L33"/>
    <property type="match status" value="1"/>
</dbReference>
<dbReference type="NCBIfam" id="TIGR01023">
    <property type="entry name" value="rpmG_bact"/>
    <property type="match status" value="1"/>
</dbReference>
<evidence type="ECO:0000256" key="5">
    <source>
        <dbReference type="HAMAP-Rule" id="MF_00294"/>
    </source>
</evidence>
<dbReference type="RefSeq" id="WP_154049131.1">
    <property type="nucleotide sequence ID" value="NZ_LR217739.1"/>
</dbReference>
<sequence>MAKSKRIKIKLISTCGSKHYYTTTKNKRNLVNKLKLKKYDPILKKHCLYEEKKIK</sequence>
<dbReference type="InterPro" id="IPR038584">
    <property type="entry name" value="Ribosomal_bL33_sf"/>
</dbReference>
<dbReference type="AlphaFoldDB" id="A0A803FU53"/>
<dbReference type="NCBIfam" id="NF001860">
    <property type="entry name" value="PRK00595.1"/>
    <property type="match status" value="1"/>
</dbReference>
<name>A0A803FU53_9GAMM</name>
<dbReference type="PANTHER" id="PTHR15238:SF1">
    <property type="entry name" value="LARGE RIBOSOMAL SUBUNIT PROTEIN BL33M"/>
    <property type="match status" value="1"/>
</dbReference>
<organism evidence="6 7">
    <name type="scientific">Buchnera aphidicola</name>
    <name type="common">Cinara piceae</name>
    <dbReference type="NCBI Taxonomy" id="1660043"/>
    <lineage>
        <taxon>Bacteria</taxon>
        <taxon>Pseudomonadati</taxon>
        <taxon>Pseudomonadota</taxon>
        <taxon>Gammaproteobacteria</taxon>
        <taxon>Enterobacterales</taxon>
        <taxon>Erwiniaceae</taxon>
        <taxon>Buchnera</taxon>
    </lineage>
</organism>
<dbReference type="SUPFAM" id="SSF57829">
    <property type="entry name" value="Zn-binding ribosomal proteins"/>
    <property type="match status" value="1"/>
</dbReference>
<dbReference type="InterPro" id="IPR001705">
    <property type="entry name" value="Ribosomal_bL33"/>
</dbReference>
<dbReference type="GO" id="GO:0003735">
    <property type="term" value="F:structural constituent of ribosome"/>
    <property type="evidence" value="ECO:0007669"/>
    <property type="project" value="InterPro"/>
</dbReference>
<dbReference type="Pfam" id="PF00471">
    <property type="entry name" value="Ribosomal_L33"/>
    <property type="match status" value="1"/>
</dbReference>
<proteinExistence type="inferred from homology"/>
<dbReference type="PANTHER" id="PTHR15238">
    <property type="entry name" value="54S RIBOSOMAL PROTEIN L39, MITOCHONDRIAL"/>
    <property type="match status" value="1"/>
</dbReference>
<dbReference type="GO" id="GO:0006412">
    <property type="term" value="P:translation"/>
    <property type="evidence" value="ECO:0007669"/>
    <property type="project" value="UniProtKB-UniRule"/>
</dbReference>
<dbReference type="Proteomes" id="UP000294455">
    <property type="component" value="Chromosome"/>
</dbReference>
<evidence type="ECO:0000256" key="3">
    <source>
        <dbReference type="ARBA" id="ARBA00023274"/>
    </source>
</evidence>
<reference evidence="6 7" key="1">
    <citation type="submission" date="2019-02" db="EMBL/GenBank/DDBJ databases">
        <authorList>
            <person name="Manzano-Marin A."/>
            <person name="Manzano-Marin A."/>
        </authorList>
    </citation>
    <scope>NUCLEOTIDE SEQUENCE [LARGE SCALE GENOMIC DNA]</scope>
    <source>
        <strain evidence="6 7">BuCipiceae</strain>
    </source>
</reference>
<protein>
    <recommendedName>
        <fullName evidence="4 5">Large ribosomal subunit protein bL33</fullName>
    </recommendedName>
</protein>
<evidence type="ECO:0000313" key="7">
    <source>
        <dbReference type="Proteomes" id="UP000294455"/>
    </source>
</evidence>